<protein>
    <recommendedName>
        <fullName evidence="4">BTB domain-containing protein</fullName>
    </recommendedName>
</protein>
<dbReference type="SUPFAM" id="SSF46689">
    <property type="entry name" value="Homeodomain-like"/>
    <property type="match status" value="2"/>
</dbReference>
<dbReference type="EMBL" id="CAVLEF010000008">
    <property type="protein sequence ID" value="CAK1546554.1"/>
    <property type="molecule type" value="Genomic_DNA"/>
</dbReference>
<dbReference type="Pfam" id="PF00651">
    <property type="entry name" value="BTB"/>
    <property type="match status" value="1"/>
</dbReference>
<feature type="compositionally biased region" description="Basic and acidic residues" evidence="3">
    <location>
        <begin position="172"/>
        <end position="185"/>
    </location>
</feature>
<keyword evidence="2" id="KW-0539">Nucleus</keyword>
<dbReference type="InterPro" id="IPR009057">
    <property type="entry name" value="Homeodomain-like_sf"/>
</dbReference>
<dbReference type="GO" id="GO:0005634">
    <property type="term" value="C:nucleus"/>
    <property type="evidence" value="ECO:0007669"/>
    <property type="project" value="UniProtKB-SubCell"/>
</dbReference>
<dbReference type="SMART" id="SM00225">
    <property type="entry name" value="BTB"/>
    <property type="match status" value="1"/>
</dbReference>
<dbReference type="Gene3D" id="1.10.10.60">
    <property type="entry name" value="Homeodomain-like"/>
    <property type="match status" value="2"/>
</dbReference>
<dbReference type="GO" id="GO:0006357">
    <property type="term" value="P:regulation of transcription by RNA polymerase II"/>
    <property type="evidence" value="ECO:0007669"/>
    <property type="project" value="TreeGrafter"/>
</dbReference>
<dbReference type="InterPro" id="IPR051095">
    <property type="entry name" value="Dros_DevTransReg"/>
</dbReference>
<name>A0AAV1JAZ7_9NEOP</name>
<organism evidence="5 6">
    <name type="scientific">Leptosia nina</name>
    <dbReference type="NCBI Taxonomy" id="320188"/>
    <lineage>
        <taxon>Eukaryota</taxon>
        <taxon>Metazoa</taxon>
        <taxon>Ecdysozoa</taxon>
        <taxon>Arthropoda</taxon>
        <taxon>Hexapoda</taxon>
        <taxon>Insecta</taxon>
        <taxon>Pterygota</taxon>
        <taxon>Neoptera</taxon>
        <taxon>Endopterygota</taxon>
        <taxon>Lepidoptera</taxon>
        <taxon>Glossata</taxon>
        <taxon>Ditrysia</taxon>
        <taxon>Papilionoidea</taxon>
        <taxon>Pieridae</taxon>
        <taxon>Pierinae</taxon>
        <taxon>Leptosia</taxon>
    </lineage>
</organism>
<reference evidence="5 6" key="1">
    <citation type="submission" date="2023-11" db="EMBL/GenBank/DDBJ databases">
        <authorList>
            <person name="Okamura Y."/>
        </authorList>
    </citation>
    <scope>NUCLEOTIDE SEQUENCE [LARGE SCALE GENOMIC DNA]</scope>
</reference>
<evidence type="ECO:0000256" key="3">
    <source>
        <dbReference type="SAM" id="MobiDB-lite"/>
    </source>
</evidence>
<dbReference type="InterPro" id="IPR000210">
    <property type="entry name" value="BTB/POZ_dom"/>
</dbReference>
<feature type="region of interest" description="Disordered" evidence="3">
    <location>
        <begin position="147"/>
        <end position="196"/>
    </location>
</feature>
<gene>
    <name evidence="5" type="ORF">LNINA_LOCUS6117</name>
</gene>
<dbReference type="AlphaFoldDB" id="A0AAV1JAZ7"/>
<accession>A0AAV1JAZ7</accession>
<evidence type="ECO:0000313" key="6">
    <source>
        <dbReference type="Proteomes" id="UP001497472"/>
    </source>
</evidence>
<dbReference type="PANTHER" id="PTHR23110">
    <property type="entry name" value="BTB DOMAIN TRANSCRIPTION FACTOR"/>
    <property type="match status" value="1"/>
</dbReference>
<evidence type="ECO:0000256" key="2">
    <source>
        <dbReference type="ARBA" id="ARBA00023242"/>
    </source>
</evidence>
<dbReference type="PROSITE" id="PS50097">
    <property type="entry name" value="BTB"/>
    <property type="match status" value="1"/>
</dbReference>
<feature type="domain" description="BTB" evidence="4">
    <location>
        <begin position="33"/>
        <end position="98"/>
    </location>
</feature>
<sequence length="635" mass="73279">MALPPQQFCVRWNSYHTNLQSVFPRLLLTEQFADVTLACESRQLRCHKLVLSACSAYLERLLLQNPCKHPIVLMRDMRFSEMQALVDFMYKGEVNVTQEELPSLLKSAEALQIRGLCSSEPGSLSELKTDNKDYSVASEALLAHAQRENTNGQQQTQQQQKTITTNGPKKRKSEERERNSDVKEETVEEDGLYYGELDQDNMEYNEEEETGKPGSSLGQTSGRKPYLRVKPESELFFQTKLQNLANSQYINRLSKMSPSEIQNEFSKYGITNMNEDFIQKSIENDYYKSWLEQNGELEVSLLKANQTKKKNEAKNQKSEVELIPRPKDSSKEVYPKISDKAIRRRGRPPIFKDKNVDIGDTVLKADLDQFLEGKEVSSSGLSRKDLERVMMGKFNPNRRYSNEAMWAALMDVKKGGSIYRAAQTHKVPRKSLRNWMKRCHIKSSFPMPQQLKQFVENSKKQREFKIDNPEPQNIEKNDLDANFDPEIDFGKHFLFSSHVSSEDESGVRTSTEIVTRHFIDMDGIPLNVHARPRLVGRRPNAIVNIETDVFQEKSYKQYSSQHLRDALIAVKKGYSVYAASNKYGVPRKTLRNWMEKYDIKSQFSKGRRGTSRPTQILDPLDLISETRSERYDDNL</sequence>
<keyword evidence="6" id="KW-1185">Reference proteome</keyword>
<dbReference type="Proteomes" id="UP001497472">
    <property type="component" value="Unassembled WGS sequence"/>
</dbReference>
<evidence type="ECO:0000259" key="4">
    <source>
        <dbReference type="PROSITE" id="PS50097"/>
    </source>
</evidence>
<dbReference type="InterPro" id="IPR011333">
    <property type="entry name" value="SKP1/BTB/POZ_sf"/>
</dbReference>
<dbReference type="CDD" id="cd18315">
    <property type="entry name" value="BTB_POZ_BAB-like"/>
    <property type="match status" value="1"/>
</dbReference>
<evidence type="ECO:0000256" key="1">
    <source>
        <dbReference type="ARBA" id="ARBA00004123"/>
    </source>
</evidence>
<dbReference type="Gene3D" id="3.30.710.10">
    <property type="entry name" value="Potassium Channel Kv1.1, Chain A"/>
    <property type="match status" value="1"/>
</dbReference>
<comment type="subcellular location">
    <subcellularLocation>
        <location evidence="1">Nucleus</location>
    </subcellularLocation>
</comment>
<evidence type="ECO:0000313" key="5">
    <source>
        <dbReference type="EMBL" id="CAK1546554.1"/>
    </source>
</evidence>
<comment type="caution">
    <text evidence="5">The sequence shown here is derived from an EMBL/GenBank/DDBJ whole genome shotgun (WGS) entry which is preliminary data.</text>
</comment>
<proteinExistence type="predicted"/>
<dbReference type="PANTHER" id="PTHR23110:SF108">
    <property type="entry name" value="LD19131P"/>
    <property type="match status" value="1"/>
</dbReference>
<feature type="compositionally biased region" description="Low complexity" evidence="3">
    <location>
        <begin position="149"/>
        <end position="166"/>
    </location>
</feature>
<feature type="region of interest" description="Disordered" evidence="3">
    <location>
        <begin position="205"/>
        <end position="224"/>
    </location>
</feature>
<dbReference type="SUPFAM" id="SSF54695">
    <property type="entry name" value="POZ domain"/>
    <property type="match status" value="1"/>
</dbReference>
<feature type="compositionally biased region" description="Acidic residues" evidence="3">
    <location>
        <begin position="186"/>
        <end position="196"/>
    </location>
</feature>